<dbReference type="GO" id="GO:0005886">
    <property type="term" value="C:plasma membrane"/>
    <property type="evidence" value="ECO:0007669"/>
    <property type="project" value="TreeGrafter"/>
</dbReference>
<accession>A0AAV8W5V7</accession>
<keyword evidence="4" id="KW-0472">Membrane</keyword>
<dbReference type="Gene3D" id="3.80.10.10">
    <property type="entry name" value="Ribonuclease Inhibitor"/>
    <property type="match status" value="2"/>
</dbReference>
<dbReference type="PANTHER" id="PTHR24369">
    <property type="entry name" value="ANTIGEN BSP, PUTATIVE-RELATED"/>
    <property type="match status" value="1"/>
</dbReference>
<evidence type="ECO:0000313" key="5">
    <source>
        <dbReference type="EMBL" id="KAJ8921828.1"/>
    </source>
</evidence>
<evidence type="ECO:0000256" key="4">
    <source>
        <dbReference type="SAM" id="Phobius"/>
    </source>
</evidence>
<sequence>MIDNISLVNSTDTYLQKIILIVASVTGCFGVMKNVNLSKNLLTTLQNSSCNDDNSNIDTLDLSDNMLSNLGDVSEMKDFVTILTKLKVISLEGNNFTCDTLLQIFHHLRDVTIIRGHSFNTSNIHGIACSESISSPQPDLDIRVTSGETLEKSLNNDFTKSSIYLENFKYVGSLVTNYSKVLDNVKNIQKLQDDFNKSIQGYFNNSFLNSSFVRYLENFKKNEDALNENFTQSFMYNYFNKNFLSSSFYKYLEGLKKPQFIVKYSGDANNTKVEKLVVSTLTNAEDTKDDSALLVVIVVLLVVIACIMLGAMYAILFKFGTLLKTFYINNNQIRTFDSEYVLMDLPNLKVISLEGNNFTCDTLRNIFDDLKNITIIKGYSFNTSNIQGIACSETSNSNWDTRFKRGFQKQ</sequence>
<dbReference type="EMBL" id="JANEYG010000008">
    <property type="protein sequence ID" value="KAJ8921828.1"/>
    <property type="molecule type" value="Genomic_DNA"/>
</dbReference>
<organism evidence="5 6">
    <name type="scientific">Exocentrus adspersus</name>
    <dbReference type="NCBI Taxonomy" id="1586481"/>
    <lineage>
        <taxon>Eukaryota</taxon>
        <taxon>Metazoa</taxon>
        <taxon>Ecdysozoa</taxon>
        <taxon>Arthropoda</taxon>
        <taxon>Hexapoda</taxon>
        <taxon>Insecta</taxon>
        <taxon>Pterygota</taxon>
        <taxon>Neoptera</taxon>
        <taxon>Endopterygota</taxon>
        <taxon>Coleoptera</taxon>
        <taxon>Polyphaga</taxon>
        <taxon>Cucujiformia</taxon>
        <taxon>Chrysomeloidea</taxon>
        <taxon>Cerambycidae</taxon>
        <taxon>Lamiinae</taxon>
        <taxon>Acanthocinini</taxon>
        <taxon>Exocentrus</taxon>
    </lineage>
</organism>
<dbReference type="AlphaFoldDB" id="A0AAV8W5V7"/>
<evidence type="ECO:0000256" key="3">
    <source>
        <dbReference type="ARBA" id="ARBA00022737"/>
    </source>
</evidence>
<dbReference type="InterPro" id="IPR032675">
    <property type="entry name" value="LRR_dom_sf"/>
</dbReference>
<evidence type="ECO:0000256" key="1">
    <source>
        <dbReference type="ARBA" id="ARBA00022614"/>
    </source>
</evidence>
<dbReference type="InterPro" id="IPR001611">
    <property type="entry name" value="Leu-rich_rpt"/>
</dbReference>
<gene>
    <name evidence="5" type="ORF">NQ315_008460</name>
</gene>
<comment type="caution">
    <text evidence="5">The sequence shown here is derived from an EMBL/GenBank/DDBJ whole genome shotgun (WGS) entry which is preliminary data.</text>
</comment>
<proteinExistence type="predicted"/>
<keyword evidence="1" id="KW-0433">Leucine-rich repeat</keyword>
<reference evidence="5 6" key="1">
    <citation type="journal article" date="2023" name="Insect Mol. Biol.">
        <title>Genome sequencing provides insights into the evolution of gene families encoding plant cell wall-degrading enzymes in longhorned beetles.</title>
        <authorList>
            <person name="Shin N.R."/>
            <person name="Okamura Y."/>
            <person name="Kirsch R."/>
            <person name="Pauchet Y."/>
        </authorList>
    </citation>
    <scope>NUCLEOTIDE SEQUENCE [LARGE SCALE GENOMIC DNA]</scope>
    <source>
        <strain evidence="5">EAD_L_NR</strain>
    </source>
</reference>
<keyword evidence="2" id="KW-0732">Signal</keyword>
<dbReference type="PANTHER" id="PTHR24369:SF210">
    <property type="entry name" value="CHAOPTIN-RELATED"/>
    <property type="match status" value="1"/>
</dbReference>
<keyword evidence="4" id="KW-0812">Transmembrane</keyword>
<protein>
    <submittedName>
        <fullName evidence="5">Uncharacterized protein</fullName>
    </submittedName>
</protein>
<evidence type="ECO:0000313" key="6">
    <source>
        <dbReference type="Proteomes" id="UP001159042"/>
    </source>
</evidence>
<dbReference type="PROSITE" id="PS51450">
    <property type="entry name" value="LRR"/>
    <property type="match status" value="1"/>
</dbReference>
<keyword evidence="6" id="KW-1185">Reference proteome</keyword>
<dbReference type="SUPFAM" id="SSF52058">
    <property type="entry name" value="L domain-like"/>
    <property type="match status" value="1"/>
</dbReference>
<name>A0AAV8W5V7_9CUCU</name>
<dbReference type="InterPro" id="IPR050541">
    <property type="entry name" value="LRR_TM_domain-containing"/>
</dbReference>
<dbReference type="Proteomes" id="UP001159042">
    <property type="component" value="Unassembled WGS sequence"/>
</dbReference>
<evidence type="ECO:0000256" key="2">
    <source>
        <dbReference type="ARBA" id="ARBA00022729"/>
    </source>
</evidence>
<feature type="transmembrane region" description="Helical" evidence="4">
    <location>
        <begin position="292"/>
        <end position="316"/>
    </location>
</feature>
<keyword evidence="4" id="KW-1133">Transmembrane helix</keyword>
<keyword evidence="3" id="KW-0677">Repeat</keyword>